<name>A0A9J5YE06_SOLCO</name>
<accession>A0A9J5YE06</accession>
<dbReference type="AlphaFoldDB" id="A0A9J5YE06"/>
<reference evidence="1 2" key="1">
    <citation type="submission" date="2020-09" db="EMBL/GenBank/DDBJ databases">
        <title>De no assembly of potato wild relative species, Solanum commersonii.</title>
        <authorList>
            <person name="Cho K."/>
        </authorList>
    </citation>
    <scope>NUCLEOTIDE SEQUENCE [LARGE SCALE GENOMIC DNA]</scope>
    <source>
        <strain evidence="1">LZ3.2</strain>
        <tissue evidence="1">Leaf</tissue>
    </source>
</reference>
<comment type="caution">
    <text evidence="1">The sequence shown here is derived from an EMBL/GenBank/DDBJ whole genome shotgun (WGS) entry which is preliminary data.</text>
</comment>
<dbReference type="EMBL" id="JACXVP010000006">
    <property type="protein sequence ID" value="KAG5598955.1"/>
    <property type="molecule type" value="Genomic_DNA"/>
</dbReference>
<sequence length="81" mass="9650">MVFHLVKRPLHQHLLWFKSQVYIHYGTKLNEYKLATRTRENVGFIVFSLSVKPISYGSTSIEKIMENFSKVKVEDFQHDYT</sequence>
<evidence type="ECO:0000313" key="1">
    <source>
        <dbReference type="EMBL" id="KAG5598955.1"/>
    </source>
</evidence>
<gene>
    <name evidence="1" type="ORF">H5410_030325</name>
</gene>
<protein>
    <submittedName>
        <fullName evidence="1">Uncharacterized protein</fullName>
    </submittedName>
</protein>
<keyword evidence="2" id="KW-1185">Reference proteome</keyword>
<organism evidence="1 2">
    <name type="scientific">Solanum commersonii</name>
    <name type="common">Commerson's wild potato</name>
    <name type="synonym">Commerson's nightshade</name>
    <dbReference type="NCBI Taxonomy" id="4109"/>
    <lineage>
        <taxon>Eukaryota</taxon>
        <taxon>Viridiplantae</taxon>
        <taxon>Streptophyta</taxon>
        <taxon>Embryophyta</taxon>
        <taxon>Tracheophyta</taxon>
        <taxon>Spermatophyta</taxon>
        <taxon>Magnoliopsida</taxon>
        <taxon>eudicotyledons</taxon>
        <taxon>Gunneridae</taxon>
        <taxon>Pentapetalae</taxon>
        <taxon>asterids</taxon>
        <taxon>lamiids</taxon>
        <taxon>Solanales</taxon>
        <taxon>Solanaceae</taxon>
        <taxon>Solanoideae</taxon>
        <taxon>Solaneae</taxon>
        <taxon>Solanum</taxon>
    </lineage>
</organism>
<evidence type="ECO:0000313" key="2">
    <source>
        <dbReference type="Proteomes" id="UP000824120"/>
    </source>
</evidence>
<proteinExistence type="predicted"/>
<dbReference type="Proteomes" id="UP000824120">
    <property type="component" value="Chromosome 6"/>
</dbReference>